<dbReference type="GO" id="GO:0007264">
    <property type="term" value="P:small GTPase-mediated signal transduction"/>
    <property type="evidence" value="ECO:0007669"/>
    <property type="project" value="InterPro"/>
</dbReference>
<keyword evidence="4" id="KW-0175">Coiled coil</keyword>
<accession>A0AAN4PPN3</accession>
<gene>
    <name evidence="6" type="ORF">ALT_7248</name>
</gene>
<dbReference type="SMART" id="SM00174">
    <property type="entry name" value="RHO"/>
    <property type="match status" value="1"/>
</dbReference>
<feature type="region of interest" description="Disordered" evidence="5">
    <location>
        <begin position="275"/>
        <end position="296"/>
    </location>
</feature>
<feature type="coiled-coil region" evidence="4">
    <location>
        <begin position="46"/>
        <end position="110"/>
    </location>
</feature>
<evidence type="ECO:0000256" key="1">
    <source>
        <dbReference type="ARBA" id="ARBA00022481"/>
    </source>
</evidence>
<feature type="region of interest" description="Disordered" evidence="5">
    <location>
        <begin position="352"/>
        <end position="377"/>
    </location>
</feature>
<evidence type="ECO:0000313" key="7">
    <source>
        <dbReference type="Proteomes" id="UP000051487"/>
    </source>
</evidence>
<proteinExistence type="predicted"/>
<dbReference type="InterPro" id="IPR003578">
    <property type="entry name" value="Small_GTPase_Rho"/>
</dbReference>
<dbReference type="SMART" id="SM00175">
    <property type="entry name" value="RAB"/>
    <property type="match status" value="1"/>
</dbReference>
<dbReference type="EMBL" id="BCLY01000012">
    <property type="protein sequence ID" value="GAQ09927.1"/>
    <property type="molecule type" value="Genomic_DNA"/>
</dbReference>
<reference evidence="6 7" key="1">
    <citation type="submission" date="2015-11" db="EMBL/GenBank/DDBJ databases">
        <title>Aspergillus lentulus strain IFM 54703T.</title>
        <authorList>
            <person name="Kusuya Y."/>
            <person name="Sakai K."/>
            <person name="Kamei K."/>
            <person name="Takahashi H."/>
            <person name="Yaguchi T."/>
        </authorList>
    </citation>
    <scope>NUCLEOTIDE SEQUENCE [LARGE SCALE GENOMIC DNA]</scope>
    <source>
        <strain evidence="6 7">IFM 54703</strain>
    </source>
</reference>
<comment type="caution">
    <text evidence="6">The sequence shown here is derived from an EMBL/GenBank/DDBJ whole genome shotgun (WGS) entry which is preliminary data.</text>
</comment>
<dbReference type="InterPro" id="IPR005225">
    <property type="entry name" value="Small_GTP-bd"/>
</dbReference>
<dbReference type="SUPFAM" id="SSF52540">
    <property type="entry name" value="P-loop containing nucleoside triphosphate hydrolases"/>
    <property type="match status" value="1"/>
</dbReference>
<evidence type="ECO:0000256" key="4">
    <source>
        <dbReference type="SAM" id="Coils"/>
    </source>
</evidence>
<sequence>MVEPLTIIASAASLLGICSKVAVELKKFRHGAAEARTYVTAMLNDMKGLRDVLQSMEDTFDELEVQPPSGHIGIHWKNLLRSLQDGRSTLEQLEELLTTINKQVTFLDSARREVRVKSAVEQIVNFRQQVQTYKDAMQLSLQTIILESWHQVSIQESTSKILPSLNAMHSDIRRLATNLDIKLHGLQNMFNGSNQQKQMAGVENLKEFIHSAATVLSSASTITSNDKEGDDALSEYADDFWPDFNADWFRTKTNLDWVSSTRGKSLTFELGNTSFQEPLTTSSDAPGGLPEVSPSPTQPLIHLTRKGSGHWFDRLIPSSRERQPTVFNLGTQNSDHYQLKDETVGIEKPAEDSYLSRPVPPSLSTPAHQQSKTSKQNLTPLFAFPSREKRQSLIQLFWSKASANKRSTPKARRELAVTEDQGHKQSRTRMKFVFVGDGACGKTCLLIRASKGVMPEVYVPTVFENYVCDVQAYGTSVEVALWDTAGQEDYDRLRPLAYPDSHGVFICFSIDSPDSLYNAQEKVKYSVRQGRGEAPVLIAVTQWINEVSHFCKDVPVFLLGCKNDLRDDPSTIGELFKTSQCPVKPAVAEEVGRDLGAVEYFDCSAKTGDGVDVALEKAVRHILQGEMVQKKRRKGRSFF</sequence>
<keyword evidence="3" id="KW-0342">GTP-binding</keyword>
<evidence type="ECO:0000313" key="6">
    <source>
        <dbReference type="EMBL" id="GAQ09927.1"/>
    </source>
</evidence>
<dbReference type="PROSITE" id="PS51420">
    <property type="entry name" value="RHO"/>
    <property type="match status" value="1"/>
</dbReference>
<evidence type="ECO:0000256" key="3">
    <source>
        <dbReference type="ARBA" id="ARBA00023134"/>
    </source>
</evidence>
<dbReference type="PRINTS" id="PR00449">
    <property type="entry name" value="RASTRNSFRMNG"/>
</dbReference>
<name>A0AAN4PPN3_ASPLE</name>
<dbReference type="InterPro" id="IPR001806">
    <property type="entry name" value="Small_GTPase"/>
</dbReference>
<keyword evidence="2" id="KW-0547">Nucleotide-binding</keyword>
<dbReference type="GO" id="GO:0003924">
    <property type="term" value="F:GTPase activity"/>
    <property type="evidence" value="ECO:0007669"/>
    <property type="project" value="InterPro"/>
</dbReference>
<keyword evidence="1" id="KW-0488">Methylation</keyword>
<organism evidence="6 7">
    <name type="scientific">Aspergillus lentulus</name>
    <dbReference type="NCBI Taxonomy" id="293939"/>
    <lineage>
        <taxon>Eukaryota</taxon>
        <taxon>Fungi</taxon>
        <taxon>Dikarya</taxon>
        <taxon>Ascomycota</taxon>
        <taxon>Pezizomycotina</taxon>
        <taxon>Eurotiomycetes</taxon>
        <taxon>Eurotiomycetidae</taxon>
        <taxon>Eurotiales</taxon>
        <taxon>Aspergillaceae</taxon>
        <taxon>Aspergillus</taxon>
        <taxon>Aspergillus subgen. Fumigati</taxon>
    </lineage>
</organism>
<evidence type="ECO:0000256" key="2">
    <source>
        <dbReference type="ARBA" id="ARBA00022741"/>
    </source>
</evidence>
<dbReference type="Pfam" id="PF00071">
    <property type="entry name" value="Ras"/>
    <property type="match status" value="2"/>
</dbReference>
<dbReference type="GO" id="GO:0005525">
    <property type="term" value="F:GTP binding"/>
    <property type="evidence" value="ECO:0007669"/>
    <property type="project" value="UniProtKB-KW"/>
</dbReference>
<dbReference type="AlphaFoldDB" id="A0AAN4PPN3"/>
<evidence type="ECO:0000256" key="5">
    <source>
        <dbReference type="SAM" id="MobiDB-lite"/>
    </source>
</evidence>
<dbReference type="Proteomes" id="UP000051487">
    <property type="component" value="Unassembled WGS sequence"/>
</dbReference>
<feature type="compositionally biased region" description="Polar residues" evidence="5">
    <location>
        <begin position="364"/>
        <end position="377"/>
    </location>
</feature>
<feature type="compositionally biased region" description="Polar residues" evidence="5">
    <location>
        <begin position="275"/>
        <end position="284"/>
    </location>
</feature>
<dbReference type="PROSITE" id="PS51419">
    <property type="entry name" value="RAB"/>
    <property type="match status" value="1"/>
</dbReference>
<protein>
    <submittedName>
        <fullName evidence="6">GTP-binding protein rhoA</fullName>
    </submittedName>
</protein>
<dbReference type="SMART" id="SM00173">
    <property type="entry name" value="RAS"/>
    <property type="match status" value="1"/>
</dbReference>
<dbReference type="PANTHER" id="PTHR24072">
    <property type="entry name" value="RHO FAMILY GTPASE"/>
    <property type="match status" value="1"/>
</dbReference>
<dbReference type="Gene3D" id="3.40.50.300">
    <property type="entry name" value="P-loop containing nucleotide triphosphate hydrolases"/>
    <property type="match status" value="1"/>
</dbReference>
<dbReference type="NCBIfam" id="TIGR00231">
    <property type="entry name" value="small_GTP"/>
    <property type="match status" value="1"/>
</dbReference>
<dbReference type="PROSITE" id="PS51421">
    <property type="entry name" value="RAS"/>
    <property type="match status" value="1"/>
</dbReference>
<dbReference type="InterPro" id="IPR027417">
    <property type="entry name" value="P-loop_NTPase"/>
</dbReference>